<proteinExistence type="predicted"/>
<dbReference type="RefSeq" id="WP_271414017.1">
    <property type="nucleotide sequence ID" value="NZ_BAAATN010000007.1"/>
</dbReference>
<feature type="signal peptide" evidence="2">
    <location>
        <begin position="1"/>
        <end position="29"/>
    </location>
</feature>
<name>A0ABV9X6E3_9ACTN</name>
<evidence type="ECO:0000256" key="1">
    <source>
        <dbReference type="SAM" id="MobiDB-lite"/>
    </source>
</evidence>
<keyword evidence="2" id="KW-0732">Signal</keyword>
<protein>
    <submittedName>
        <fullName evidence="3">Uncharacterized protein</fullName>
    </submittedName>
</protein>
<keyword evidence="4" id="KW-1185">Reference proteome</keyword>
<evidence type="ECO:0000313" key="4">
    <source>
        <dbReference type="Proteomes" id="UP001595855"/>
    </source>
</evidence>
<feature type="chain" id="PRO_5047461003" evidence="2">
    <location>
        <begin position="30"/>
        <end position="104"/>
    </location>
</feature>
<gene>
    <name evidence="3" type="ORF">ACFPRC_34625</name>
</gene>
<evidence type="ECO:0000256" key="2">
    <source>
        <dbReference type="SAM" id="SignalP"/>
    </source>
</evidence>
<organism evidence="3 4">
    <name type="scientific">Streptomyces lienomycini</name>
    <dbReference type="NCBI Taxonomy" id="284035"/>
    <lineage>
        <taxon>Bacteria</taxon>
        <taxon>Bacillati</taxon>
        <taxon>Actinomycetota</taxon>
        <taxon>Actinomycetes</taxon>
        <taxon>Kitasatosporales</taxon>
        <taxon>Streptomycetaceae</taxon>
        <taxon>Streptomyces</taxon>
    </lineage>
</organism>
<dbReference type="EMBL" id="JBHSJO010000001">
    <property type="protein sequence ID" value="MFC5019985.1"/>
    <property type="molecule type" value="Genomic_DNA"/>
</dbReference>
<accession>A0ABV9X6E3</accession>
<feature type="region of interest" description="Disordered" evidence="1">
    <location>
        <begin position="30"/>
        <end position="61"/>
    </location>
</feature>
<comment type="caution">
    <text evidence="3">The sequence shown here is derived from an EMBL/GenBank/DDBJ whole genome shotgun (WGS) entry which is preliminary data.</text>
</comment>
<reference evidence="4" key="1">
    <citation type="journal article" date="2019" name="Int. J. Syst. Evol. Microbiol.">
        <title>The Global Catalogue of Microorganisms (GCM) 10K type strain sequencing project: providing services to taxonomists for standard genome sequencing and annotation.</title>
        <authorList>
            <consortium name="The Broad Institute Genomics Platform"/>
            <consortium name="The Broad Institute Genome Sequencing Center for Infectious Disease"/>
            <person name="Wu L."/>
            <person name="Ma J."/>
        </authorList>
    </citation>
    <scope>NUCLEOTIDE SEQUENCE [LARGE SCALE GENOMIC DNA]</scope>
    <source>
        <strain evidence="4">CGMCC 4.1542</strain>
    </source>
</reference>
<sequence>MQHPRIARSLRGIAVAGGALALSIAGATAASAHGGSGKPEGAWSRQEAPAQRDAATTSGYRGTQGFNLCLLSRCSTGSADGGGRGVGLVQGGNLCLLSFCELRP</sequence>
<evidence type="ECO:0000313" key="3">
    <source>
        <dbReference type="EMBL" id="MFC5019985.1"/>
    </source>
</evidence>
<dbReference type="Proteomes" id="UP001595855">
    <property type="component" value="Unassembled WGS sequence"/>
</dbReference>